<name>A0AAV7JZR0_9METZ</name>
<evidence type="ECO:0000313" key="3">
    <source>
        <dbReference type="Proteomes" id="UP001165289"/>
    </source>
</evidence>
<comment type="caution">
    <text evidence="2">The sequence shown here is derived from an EMBL/GenBank/DDBJ whole genome shotgun (WGS) entry which is preliminary data.</text>
</comment>
<dbReference type="GO" id="GO:0006368">
    <property type="term" value="P:transcription elongation by RNA polymerase II"/>
    <property type="evidence" value="ECO:0007669"/>
    <property type="project" value="InterPro"/>
</dbReference>
<dbReference type="Pfam" id="PF16050">
    <property type="entry name" value="CDC73_N"/>
    <property type="match status" value="1"/>
</dbReference>
<dbReference type="InterPro" id="IPR007852">
    <property type="entry name" value="Cdc73/Parafibromin"/>
</dbReference>
<organism evidence="2 3">
    <name type="scientific">Oopsacas minuta</name>
    <dbReference type="NCBI Taxonomy" id="111878"/>
    <lineage>
        <taxon>Eukaryota</taxon>
        <taxon>Metazoa</taxon>
        <taxon>Porifera</taxon>
        <taxon>Hexactinellida</taxon>
        <taxon>Hexasterophora</taxon>
        <taxon>Lyssacinosida</taxon>
        <taxon>Leucopsacidae</taxon>
        <taxon>Oopsacas</taxon>
    </lineage>
</organism>
<dbReference type="AlphaFoldDB" id="A0AAV7JZR0"/>
<dbReference type="GO" id="GO:0032968">
    <property type="term" value="P:positive regulation of transcription elongation by RNA polymerase II"/>
    <property type="evidence" value="ECO:0007669"/>
    <property type="project" value="TreeGrafter"/>
</dbReference>
<evidence type="ECO:0000259" key="1">
    <source>
        <dbReference type="Pfam" id="PF16050"/>
    </source>
</evidence>
<dbReference type="InterPro" id="IPR032041">
    <property type="entry name" value="Cdc73_N"/>
</dbReference>
<reference evidence="2 3" key="1">
    <citation type="journal article" date="2023" name="BMC Biol.">
        <title>The compact genome of the sponge Oopsacas minuta (Hexactinellida) is lacking key metazoan core genes.</title>
        <authorList>
            <person name="Santini S."/>
            <person name="Schenkelaars Q."/>
            <person name="Jourda C."/>
            <person name="Duchesne M."/>
            <person name="Belahbib H."/>
            <person name="Rocher C."/>
            <person name="Selva M."/>
            <person name="Riesgo A."/>
            <person name="Vervoort M."/>
            <person name="Leys S.P."/>
            <person name="Kodjabachian L."/>
            <person name="Le Bivic A."/>
            <person name="Borchiellini C."/>
            <person name="Claverie J.M."/>
            <person name="Renard E."/>
        </authorList>
    </citation>
    <scope>NUCLEOTIDE SEQUENCE [LARGE SCALE GENOMIC DNA]</scope>
    <source>
        <strain evidence="2">SPO-2</strain>
    </source>
</reference>
<dbReference type="Proteomes" id="UP001165289">
    <property type="component" value="Unassembled WGS sequence"/>
</dbReference>
<dbReference type="GO" id="GO:0000993">
    <property type="term" value="F:RNA polymerase II complex binding"/>
    <property type="evidence" value="ECO:0007669"/>
    <property type="project" value="TreeGrafter"/>
</dbReference>
<feature type="domain" description="Paf1 complex subunit Cdc73 N-terminal" evidence="1">
    <location>
        <begin position="1"/>
        <end position="148"/>
    </location>
</feature>
<protein>
    <submittedName>
        <fullName evidence="2">Parafibromin-like</fullName>
    </submittedName>
</protein>
<dbReference type="GO" id="GO:0016593">
    <property type="term" value="C:Cdc73/Paf1 complex"/>
    <property type="evidence" value="ECO:0007669"/>
    <property type="project" value="InterPro"/>
</dbReference>
<dbReference type="PANTHER" id="PTHR12466">
    <property type="entry name" value="CDC73 DOMAIN PROTEIN"/>
    <property type="match status" value="1"/>
</dbReference>
<evidence type="ECO:0000313" key="2">
    <source>
        <dbReference type="EMBL" id="KAI6654411.1"/>
    </source>
</evidence>
<sequence>MVDCLSLLRTYNINRKEIVERDDFIIFDQSAFPRSTKTNYQIFKAVVDKTPKDYYTLETLLFLLKHASMIHAHYLPKANNAKIPPIRFPDRRSLLNYLNGDIDTAPGIDKNGPMDMPVSPPSLKRSLGVTGIDEPIHRPRHDDQKKKRPATNEHIVLKLIPEDQVFGFNLNCIKFAFNIVSYQETLASQNRV</sequence>
<proteinExistence type="predicted"/>
<keyword evidence="3" id="KW-1185">Reference proteome</keyword>
<accession>A0AAV7JZR0</accession>
<gene>
    <name evidence="2" type="ORF">LOD99_807</name>
</gene>
<dbReference type="EMBL" id="JAKMXF010000222">
    <property type="protein sequence ID" value="KAI6654411.1"/>
    <property type="molecule type" value="Genomic_DNA"/>
</dbReference>
<dbReference type="PANTHER" id="PTHR12466:SF8">
    <property type="entry name" value="PARAFIBROMIN"/>
    <property type="match status" value="1"/>
</dbReference>